<protein>
    <submittedName>
        <fullName evidence="2">Uncharacterized protein</fullName>
    </submittedName>
</protein>
<dbReference type="Proteomes" id="UP000827092">
    <property type="component" value="Unassembled WGS sequence"/>
</dbReference>
<name>A0AAV6VAQ1_9ARAC</name>
<organism evidence="2 3">
    <name type="scientific">Oedothorax gibbosus</name>
    <dbReference type="NCBI Taxonomy" id="931172"/>
    <lineage>
        <taxon>Eukaryota</taxon>
        <taxon>Metazoa</taxon>
        <taxon>Ecdysozoa</taxon>
        <taxon>Arthropoda</taxon>
        <taxon>Chelicerata</taxon>
        <taxon>Arachnida</taxon>
        <taxon>Araneae</taxon>
        <taxon>Araneomorphae</taxon>
        <taxon>Entelegynae</taxon>
        <taxon>Araneoidea</taxon>
        <taxon>Linyphiidae</taxon>
        <taxon>Erigoninae</taxon>
        <taxon>Oedothorax</taxon>
    </lineage>
</organism>
<proteinExistence type="predicted"/>
<feature type="compositionally biased region" description="Acidic residues" evidence="1">
    <location>
        <begin position="95"/>
        <end position="104"/>
    </location>
</feature>
<dbReference type="EMBL" id="JAFNEN010000115">
    <property type="protein sequence ID" value="KAG8193694.1"/>
    <property type="molecule type" value="Genomic_DNA"/>
</dbReference>
<evidence type="ECO:0000313" key="2">
    <source>
        <dbReference type="EMBL" id="KAG8193694.1"/>
    </source>
</evidence>
<feature type="compositionally biased region" description="Low complexity" evidence="1">
    <location>
        <begin position="48"/>
        <end position="60"/>
    </location>
</feature>
<accession>A0AAV6VAQ1</accession>
<gene>
    <name evidence="2" type="ORF">JTE90_004994</name>
</gene>
<evidence type="ECO:0000256" key="1">
    <source>
        <dbReference type="SAM" id="MobiDB-lite"/>
    </source>
</evidence>
<reference evidence="2 3" key="1">
    <citation type="journal article" date="2022" name="Nat. Ecol. Evol.">
        <title>A masculinizing supergene underlies an exaggerated male reproductive morph in a spider.</title>
        <authorList>
            <person name="Hendrickx F."/>
            <person name="De Corte Z."/>
            <person name="Sonet G."/>
            <person name="Van Belleghem S.M."/>
            <person name="Kostlbacher S."/>
            <person name="Vangestel C."/>
        </authorList>
    </citation>
    <scope>NUCLEOTIDE SEQUENCE [LARGE SCALE GENOMIC DNA]</scope>
    <source>
        <strain evidence="2">W744_W776</strain>
    </source>
</reference>
<keyword evidence="3" id="KW-1185">Reference proteome</keyword>
<dbReference type="AlphaFoldDB" id="A0AAV6VAQ1"/>
<comment type="caution">
    <text evidence="2">The sequence shown here is derived from an EMBL/GenBank/DDBJ whole genome shotgun (WGS) entry which is preliminary data.</text>
</comment>
<feature type="compositionally biased region" description="Low complexity" evidence="1">
    <location>
        <begin position="82"/>
        <end position="94"/>
    </location>
</feature>
<evidence type="ECO:0000313" key="3">
    <source>
        <dbReference type="Proteomes" id="UP000827092"/>
    </source>
</evidence>
<feature type="region of interest" description="Disordered" evidence="1">
    <location>
        <begin position="38"/>
        <end position="104"/>
    </location>
</feature>
<sequence length="205" mass="23306">MHRCCAHGGEEESKNKYVEWRQKELFFFVGNRSDDPLQDSLTLHEFSPEPSLKFPSSSSSGYRRLQGGGPSSDEQPPPPAASYSRMDSSGSSDSESSESEEREDDYFGGYTDDDYYVLHLLMVIDHERTRTVILAVIGPQVANNQSQLRLRFWSLSLVREPFISVNGKHRIWNLLVQLANPSEKILFSLMKGTFHGRVGRVLDFK</sequence>